<protein>
    <recommendedName>
        <fullName evidence="3">Transposase</fullName>
    </recommendedName>
</protein>
<reference evidence="2" key="1">
    <citation type="journal article" date="2019" name="Int. J. Syst. Evol. Microbiol.">
        <title>The Global Catalogue of Microorganisms (GCM) 10K type strain sequencing project: providing services to taxonomists for standard genome sequencing and annotation.</title>
        <authorList>
            <consortium name="The Broad Institute Genomics Platform"/>
            <consortium name="The Broad Institute Genome Sequencing Center for Infectious Disease"/>
            <person name="Wu L."/>
            <person name="Ma J."/>
        </authorList>
    </citation>
    <scope>NUCLEOTIDE SEQUENCE [LARGE SCALE GENOMIC DNA]</scope>
    <source>
        <strain evidence="2">JCM 15115</strain>
    </source>
</reference>
<evidence type="ECO:0008006" key="3">
    <source>
        <dbReference type="Google" id="ProtNLM"/>
    </source>
</evidence>
<organism evidence="1 2">
    <name type="scientific">Paenochrobactrum glaciei</name>
    <dbReference type="NCBI Taxonomy" id="486407"/>
    <lineage>
        <taxon>Bacteria</taxon>
        <taxon>Pseudomonadati</taxon>
        <taxon>Pseudomonadota</taxon>
        <taxon>Alphaproteobacteria</taxon>
        <taxon>Hyphomicrobiales</taxon>
        <taxon>Brucellaceae</taxon>
        <taxon>Paenochrobactrum</taxon>
    </lineage>
</organism>
<dbReference type="EMBL" id="BAAADE010000003">
    <property type="protein sequence ID" value="GAA0605512.1"/>
    <property type="molecule type" value="Genomic_DNA"/>
</dbReference>
<sequence length="62" mass="6975">MQRQASITAEKAVFSVLTMADASMRLVAKFIRHPPGHPVRAALQFFAGRSPDWRLDTYNAFP</sequence>
<dbReference type="Proteomes" id="UP001424441">
    <property type="component" value="Unassembled WGS sequence"/>
</dbReference>
<name>A0ABP3RA10_9HYPH</name>
<proteinExistence type="predicted"/>
<gene>
    <name evidence="1" type="ORF">GCM10008943_21390</name>
</gene>
<accession>A0ABP3RA10</accession>
<keyword evidence="2" id="KW-1185">Reference proteome</keyword>
<evidence type="ECO:0000313" key="2">
    <source>
        <dbReference type="Proteomes" id="UP001424441"/>
    </source>
</evidence>
<comment type="caution">
    <text evidence="1">The sequence shown here is derived from an EMBL/GenBank/DDBJ whole genome shotgun (WGS) entry which is preliminary data.</text>
</comment>
<evidence type="ECO:0000313" key="1">
    <source>
        <dbReference type="EMBL" id="GAA0605512.1"/>
    </source>
</evidence>